<dbReference type="EMBL" id="JN116823">
    <property type="protein sequence ID" value="AEV51936.1"/>
    <property type="molecule type" value="Genomic_DNA"/>
</dbReference>
<keyword evidence="3" id="KW-1185">Reference proteome</keyword>
<dbReference type="OrthoDB" id="12642at10239"/>
<organism evidence="2 3">
    <name type="scientific">Rhodococcus phage REQ2</name>
    <dbReference type="NCBI Taxonomy" id="1109713"/>
    <lineage>
        <taxon>Viruses</taxon>
        <taxon>Duplodnaviria</taxon>
        <taxon>Heunggongvirae</taxon>
        <taxon>Uroviricota</taxon>
        <taxon>Caudoviricetes</taxon>
        <taxon>Caudoviricetes incertae sedis</taxon>
        <taxon>Melbournevirus</taxon>
        <taxon>Melbournevirus REQ2</taxon>
    </lineage>
</organism>
<dbReference type="RefSeq" id="YP_005087126.1">
    <property type="nucleotide sequence ID" value="NC_016652.1"/>
</dbReference>
<accession>G9FH25</accession>
<evidence type="ECO:0000313" key="3">
    <source>
        <dbReference type="Proteomes" id="UP000005427"/>
    </source>
</evidence>
<evidence type="ECO:0000256" key="1">
    <source>
        <dbReference type="SAM" id="MobiDB-lite"/>
    </source>
</evidence>
<protein>
    <recommendedName>
        <fullName evidence="4">HNH endonuclease</fullName>
    </recommendedName>
</protein>
<name>G9FH25_9CAUD</name>
<evidence type="ECO:0000313" key="2">
    <source>
        <dbReference type="EMBL" id="AEV51936.1"/>
    </source>
</evidence>
<sequence length="124" mass="14044">MGEQRTTTERGLGWQHQKDRDALLRVHLDGTPCFWCSHPMFRDRTKNWDYDPTSSDRASGSLAADHSHARAQGGTKADRLLHGWCNKQRGEGNRDHLRPAVTGIDVTDTRATDNQLGTRLIPWP</sequence>
<dbReference type="KEGG" id="vg:11541328"/>
<reference evidence="2 3" key="1">
    <citation type="submission" date="2011-06" db="EMBL/GenBank/DDBJ databases">
        <title>Two lysogenic phages can combine to generate a single lytic phage.</title>
        <authorList>
            <person name="Petrovski S."/>
        </authorList>
    </citation>
    <scope>NUCLEOTIDE SEQUENCE [LARGE SCALE GENOMIC DNA]</scope>
</reference>
<dbReference type="GeneID" id="11541328"/>
<proteinExistence type="predicted"/>
<dbReference type="Proteomes" id="UP000005427">
    <property type="component" value="Segment"/>
</dbReference>
<evidence type="ECO:0008006" key="4">
    <source>
        <dbReference type="Google" id="ProtNLM"/>
    </source>
</evidence>
<feature type="region of interest" description="Disordered" evidence="1">
    <location>
        <begin position="46"/>
        <end position="75"/>
    </location>
</feature>